<dbReference type="InterPro" id="IPR035437">
    <property type="entry name" value="SNase_OB-fold_sf"/>
</dbReference>
<dbReference type="Pfam" id="PF00565">
    <property type="entry name" value="SNase"/>
    <property type="match status" value="1"/>
</dbReference>
<name>A0ABW1V006_9BACL</name>
<organism evidence="3 4">
    <name type="scientific">Paenibacillus septentrionalis</name>
    <dbReference type="NCBI Taxonomy" id="429342"/>
    <lineage>
        <taxon>Bacteria</taxon>
        <taxon>Bacillati</taxon>
        <taxon>Bacillota</taxon>
        <taxon>Bacilli</taxon>
        <taxon>Bacillales</taxon>
        <taxon>Paenibacillaceae</taxon>
        <taxon>Paenibacillus</taxon>
    </lineage>
</organism>
<keyword evidence="4" id="KW-1185">Reference proteome</keyword>
<dbReference type="PROSITE" id="PS51841">
    <property type="entry name" value="LTD"/>
    <property type="match status" value="1"/>
</dbReference>
<evidence type="ECO:0000313" key="4">
    <source>
        <dbReference type="Proteomes" id="UP001596233"/>
    </source>
</evidence>
<gene>
    <name evidence="3" type="ORF">ACFP56_01470</name>
</gene>
<feature type="domain" description="LTD" evidence="2">
    <location>
        <begin position="165"/>
        <end position="278"/>
    </location>
</feature>
<evidence type="ECO:0000313" key="3">
    <source>
        <dbReference type="EMBL" id="MFC6331278.1"/>
    </source>
</evidence>
<dbReference type="InterPro" id="IPR016071">
    <property type="entry name" value="Staphylococal_nuclease_OB-fold"/>
</dbReference>
<dbReference type="PROSITE" id="PS51257">
    <property type="entry name" value="PROKAR_LIPOPROTEIN"/>
    <property type="match status" value="1"/>
</dbReference>
<feature type="signal peptide" evidence="1">
    <location>
        <begin position="1"/>
        <end position="22"/>
    </location>
</feature>
<dbReference type="SUPFAM" id="SSF50199">
    <property type="entry name" value="Staphylococcal nuclease"/>
    <property type="match status" value="1"/>
</dbReference>
<protein>
    <submittedName>
        <fullName evidence="3">Thermonuclease family protein</fullName>
    </submittedName>
</protein>
<dbReference type="SUPFAM" id="SSF74853">
    <property type="entry name" value="Lamin A/C globular tail domain"/>
    <property type="match status" value="1"/>
</dbReference>
<keyword evidence="1" id="KW-0732">Signal</keyword>
<dbReference type="Proteomes" id="UP001596233">
    <property type="component" value="Unassembled WGS sequence"/>
</dbReference>
<reference evidence="4" key="1">
    <citation type="journal article" date="2019" name="Int. J. Syst. Evol. Microbiol.">
        <title>The Global Catalogue of Microorganisms (GCM) 10K type strain sequencing project: providing services to taxonomists for standard genome sequencing and annotation.</title>
        <authorList>
            <consortium name="The Broad Institute Genomics Platform"/>
            <consortium name="The Broad Institute Genome Sequencing Center for Infectious Disease"/>
            <person name="Wu L."/>
            <person name="Ma J."/>
        </authorList>
    </citation>
    <scope>NUCLEOTIDE SEQUENCE [LARGE SCALE GENOMIC DNA]</scope>
    <source>
        <strain evidence="4">PCU 280</strain>
    </source>
</reference>
<dbReference type="InterPro" id="IPR001322">
    <property type="entry name" value="Lamin_tail_dom"/>
</dbReference>
<evidence type="ECO:0000256" key="1">
    <source>
        <dbReference type="SAM" id="SignalP"/>
    </source>
</evidence>
<proteinExistence type="predicted"/>
<feature type="chain" id="PRO_5046360788" evidence="1">
    <location>
        <begin position="23"/>
        <end position="278"/>
    </location>
</feature>
<dbReference type="Gene3D" id="2.60.40.1260">
    <property type="entry name" value="Lamin Tail domain"/>
    <property type="match status" value="1"/>
</dbReference>
<evidence type="ECO:0000259" key="2">
    <source>
        <dbReference type="PROSITE" id="PS51841"/>
    </source>
</evidence>
<accession>A0ABW1V006</accession>
<dbReference type="Gene3D" id="2.40.50.90">
    <property type="match status" value="1"/>
</dbReference>
<dbReference type="EMBL" id="JBHSTE010000001">
    <property type="protein sequence ID" value="MFC6331278.1"/>
    <property type="molecule type" value="Genomic_DNA"/>
</dbReference>
<dbReference type="InterPro" id="IPR036415">
    <property type="entry name" value="Lamin_tail_dom_sf"/>
</dbReference>
<sequence length="278" mass="31463">MKNLIYGALLLSIVLTLLTACSALPSASSSAIKENTWYPINKLINNNAFEIVVGDHIEQVTFLSIDVVHVNHDLLGDRIHEFLIEKLNESGEVMLGFDQEMRNESGQLQAIVQLRDGTKLNEMLLETGYAKVLIVEPNIKMENVYKKSEQIAKTNKVGIWYDALETSNEDVTLKAAPYNGIHLTVVKDDQKALVTNHTSQNLDLSHWKLVSVTGNQIYIFEDLILEPGESAAIYSRNMDRIPESISFYWGNDMVWDIDEKESAELYNTNNELIAEWTE</sequence>
<comment type="caution">
    <text evidence="3">The sequence shown here is derived from an EMBL/GenBank/DDBJ whole genome shotgun (WGS) entry which is preliminary data.</text>
</comment>
<dbReference type="RefSeq" id="WP_379230346.1">
    <property type="nucleotide sequence ID" value="NZ_JBHSTE010000001.1"/>
</dbReference>